<evidence type="ECO:0000313" key="11">
    <source>
        <dbReference type="Proteomes" id="UP001178148"/>
    </source>
</evidence>
<keyword evidence="4 10" id="KW-0808">Transferase</keyword>
<sequence length="495" mass="55918">MTTQEYLMIARTPRLIACLTVLLVFLVHLVIAPLLSLGVDEAHYALYALHPDLSYFDHPPMVGWLQMLVAPLGYNEFSIRLIPALLYAIASLQVYRLTGKLYPDGDKNQSLVAVFLLNSAPFLQLMGWGLVPDAPLIVLALFAIELILKISQQYRLKDWLMLGVVFGLAGLSKYTAVFLPLSMTLFLSQQQGLRWLKQFAPWLAMVPALVLISPVLIWNSMHDWASFTYQINHASEGGWSFKNVLMMQVLQMSCYSILAYIAGIVASIFALRRGRSADWLVIWSAWPFLLVTTWSAGNGGLLPNWPAMGWVLLAPLTAHWLCLRWGQVWVKTLALISSILSVGLIVFIIGFLMFQPLSFFPFLKPIVRDLVGWDQAARKAKMLLADRGAVDVDSELPVLLVQNWSRGSRIAWYSRPLKVQILSDRNSQFVYWFGKADESTRGILIRDNEDVPVSGIYRTRGLSCQYLEGLDGKMDGVTVNKFHFYWCQPEVKVDL</sequence>
<keyword evidence="2" id="KW-1003">Cell membrane</keyword>
<feature type="transmembrane region" description="Helical" evidence="8">
    <location>
        <begin position="249"/>
        <end position="271"/>
    </location>
</feature>
<dbReference type="GO" id="GO:0009103">
    <property type="term" value="P:lipopolysaccharide biosynthetic process"/>
    <property type="evidence" value="ECO:0007669"/>
    <property type="project" value="UniProtKB-ARBA"/>
</dbReference>
<protein>
    <submittedName>
        <fullName evidence="10">Glycosyltransferase family 39 protein</fullName>
        <ecNumber evidence="10">2.4.-.-</ecNumber>
    </submittedName>
</protein>
<proteinExistence type="predicted"/>
<evidence type="ECO:0000256" key="7">
    <source>
        <dbReference type="ARBA" id="ARBA00023136"/>
    </source>
</evidence>
<dbReference type="Proteomes" id="UP001178148">
    <property type="component" value="Unassembled WGS sequence"/>
</dbReference>
<feature type="domain" description="Glycosyltransferase RgtA/B/C/D-like" evidence="9">
    <location>
        <begin position="57"/>
        <end position="218"/>
    </location>
</feature>
<name>A0AA90NL44_9GAMM</name>
<dbReference type="PANTHER" id="PTHR33908">
    <property type="entry name" value="MANNOSYLTRANSFERASE YKCB-RELATED"/>
    <property type="match status" value="1"/>
</dbReference>
<dbReference type="GO" id="GO:0005886">
    <property type="term" value="C:plasma membrane"/>
    <property type="evidence" value="ECO:0007669"/>
    <property type="project" value="UniProtKB-SubCell"/>
</dbReference>
<organism evidence="10 11">
    <name type="scientific">Candidatus Endonucleibacter bathymodioli</name>
    <dbReference type="NCBI Taxonomy" id="539814"/>
    <lineage>
        <taxon>Bacteria</taxon>
        <taxon>Pseudomonadati</taxon>
        <taxon>Pseudomonadota</taxon>
        <taxon>Gammaproteobacteria</taxon>
        <taxon>Oceanospirillales</taxon>
        <taxon>Endozoicomonadaceae</taxon>
        <taxon>Candidatus Endonucleibacter</taxon>
    </lineage>
</organism>
<dbReference type="AlphaFoldDB" id="A0AA90NL44"/>
<dbReference type="EMBL" id="JASXSV010000008">
    <property type="protein sequence ID" value="MDP0588954.1"/>
    <property type="molecule type" value="Genomic_DNA"/>
</dbReference>
<comment type="subcellular location">
    <subcellularLocation>
        <location evidence="1">Cell membrane</location>
        <topology evidence="1">Multi-pass membrane protein</topology>
    </subcellularLocation>
</comment>
<feature type="transmembrane region" description="Helical" evidence="8">
    <location>
        <begin position="110"/>
        <end position="131"/>
    </location>
</feature>
<feature type="transmembrane region" description="Helical" evidence="8">
    <location>
        <begin position="159"/>
        <end position="187"/>
    </location>
</feature>
<accession>A0AA90NL44</accession>
<feature type="transmembrane region" description="Helical" evidence="8">
    <location>
        <begin position="278"/>
        <end position="296"/>
    </location>
</feature>
<keyword evidence="6 8" id="KW-1133">Transmembrane helix</keyword>
<evidence type="ECO:0000313" key="10">
    <source>
        <dbReference type="EMBL" id="MDP0588954.1"/>
    </source>
</evidence>
<dbReference type="InterPro" id="IPR038731">
    <property type="entry name" value="RgtA/B/C-like"/>
</dbReference>
<evidence type="ECO:0000259" key="9">
    <source>
        <dbReference type="Pfam" id="PF13231"/>
    </source>
</evidence>
<feature type="transmembrane region" description="Helical" evidence="8">
    <location>
        <begin position="199"/>
        <end position="218"/>
    </location>
</feature>
<gene>
    <name evidence="10" type="ORF">QS748_07085</name>
</gene>
<feature type="transmembrane region" description="Helical" evidence="8">
    <location>
        <begin position="333"/>
        <end position="354"/>
    </location>
</feature>
<comment type="caution">
    <text evidence="10">The sequence shown here is derived from an EMBL/GenBank/DDBJ whole genome shotgun (WGS) entry which is preliminary data.</text>
</comment>
<evidence type="ECO:0000256" key="1">
    <source>
        <dbReference type="ARBA" id="ARBA00004651"/>
    </source>
</evidence>
<evidence type="ECO:0000256" key="5">
    <source>
        <dbReference type="ARBA" id="ARBA00022692"/>
    </source>
</evidence>
<reference evidence="10 11" key="1">
    <citation type="journal article" date="2023" name="bioRxiv">
        <title>An intranuclear bacterial parasite of deep-sea mussels expresses apoptosis inhibitors acquired from its host.</title>
        <authorList>
            <person name="Gonzalez Porras M.A."/>
            <person name="Assie A."/>
            <person name="Tietjen M."/>
            <person name="Violette M."/>
            <person name="Kleiner M."/>
            <person name="Gruber-Vodicka H."/>
            <person name="Dubilier N."/>
            <person name="Leisch N."/>
        </authorList>
    </citation>
    <scope>NUCLEOTIDE SEQUENCE [LARGE SCALE GENOMIC DNA]</scope>
    <source>
        <strain evidence="10">IAP13</strain>
    </source>
</reference>
<keyword evidence="7 8" id="KW-0472">Membrane</keyword>
<feature type="transmembrane region" description="Helical" evidence="8">
    <location>
        <begin position="308"/>
        <end position="326"/>
    </location>
</feature>
<keyword evidence="3 10" id="KW-0328">Glycosyltransferase</keyword>
<dbReference type="GO" id="GO:0016763">
    <property type="term" value="F:pentosyltransferase activity"/>
    <property type="evidence" value="ECO:0007669"/>
    <property type="project" value="TreeGrafter"/>
</dbReference>
<dbReference type="PANTHER" id="PTHR33908:SF11">
    <property type="entry name" value="MEMBRANE PROTEIN"/>
    <property type="match status" value="1"/>
</dbReference>
<evidence type="ECO:0000256" key="6">
    <source>
        <dbReference type="ARBA" id="ARBA00022989"/>
    </source>
</evidence>
<evidence type="ECO:0000256" key="4">
    <source>
        <dbReference type="ARBA" id="ARBA00022679"/>
    </source>
</evidence>
<dbReference type="Pfam" id="PF13231">
    <property type="entry name" value="PMT_2"/>
    <property type="match status" value="1"/>
</dbReference>
<keyword evidence="11" id="KW-1185">Reference proteome</keyword>
<evidence type="ECO:0000256" key="3">
    <source>
        <dbReference type="ARBA" id="ARBA00022676"/>
    </source>
</evidence>
<keyword evidence="5 8" id="KW-0812">Transmembrane</keyword>
<evidence type="ECO:0000256" key="2">
    <source>
        <dbReference type="ARBA" id="ARBA00022475"/>
    </source>
</evidence>
<dbReference type="EC" id="2.4.-.-" evidence="10"/>
<evidence type="ECO:0000256" key="8">
    <source>
        <dbReference type="SAM" id="Phobius"/>
    </source>
</evidence>
<dbReference type="InterPro" id="IPR050297">
    <property type="entry name" value="LipidA_mod_glycosyltrf_83"/>
</dbReference>
<feature type="transmembrane region" description="Helical" evidence="8">
    <location>
        <begin position="77"/>
        <end position="98"/>
    </location>
</feature>